<keyword evidence="1" id="KW-1133">Transmembrane helix</keyword>
<dbReference type="RefSeq" id="WP_009137609.1">
    <property type="nucleotide sequence ID" value="NZ_JH594597.1"/>
</dbReference>
<reference evidence="3 4" key="1">
    <citation type="submission" date="2012-01" db="EMBL/GenBank/DDBJ databases">
        <title>The Genome Sequence of Odoribacter laneus YIT 12061.</title>
        <authorList>
            <consortium name="The Broad Institute Genome Sequencing Platform"/>
            <person name="Earl A."/>
            <person name="Ward D."/>
            <person name="Feldgarden M."/>
            <person name="Gevers D."/>
            <person name="Morotomi M."/>
            <person name="Young S.K."/>
            <person name="Zeng Q."/>
            <person name="Gargeya S."/>
            <person name="Fitzgerald M."/>
            <person name="Haas B."/>
            <person name="Abouelleil A."/>
            <person name="Alvarado L."/>
            <person name="Arachchi H.M."/>
            <person name="Berlin A."/>
            <person name="Chapman S.B."/>
            <person name="Gearin G."/>
            <person name="Goldberg J."/>
            <person name="Griggs A."/>
            <person name="Gujja S."/>
            <person name="Hansen M."/>
            <person name="Heiman D."/>
            <person name="Howarth C."/>
            <person name="Larimer J."/>
            <person name="Lui A."/>
            <person name="MacDonald P.J.P."/>
            <person name="McCowen C."/>
            <person name="Montmayeur A."/>
            <person name="Murphy C."/>
            <person name="Neiman D."/>
            <person name="Pearson M."/>
            <person name="Priest M."/>
            <person name="Roberts A."/>
            <person name="Saif S."/>
            <person name="Shea T."/>
            <person name="Sisk P."/>
            <person name="Stolte C."/>
            <person name="Sykes S."/>
            <person name="Wortman J."/>
            <person name="Nusbaum C."/>
            <person name="Birren B."/>
        </authorList>
    </citation>
    <scope>NUCLEOTIDE SEQUENCE [LARGE SCALE GENOMIC DNA]</scope>
    <source>
        <strain evidence="3 4">YIT 12061</strain>
    </source>
</reference>
<gene>
    <name evidence="3" type="ORF">HMPREF9449_02463</name>
</gene>
<dbReference type="Proteomes" id="UP000004892">
    <property type="component" value="Unassembled WGS sequence"/>
</dbReference>
<dbReference type="STRING" id="742817.HMPREF9449_02463"/>
<keyword evidence="4" id="KW-1185">Reference proteome</keyword>
<comment type="caution">
    <text evidence="3">The sequence shown here is derived from an EMBL/GenBank/DDBJ whole genome shotgun (WGS) entry which is preliminary data.</text>
</comment>
<dbReference type="EMBL" id="ADMC01000026">
    <property type="protein sequence ID" value="EHP46096.1"/>
    <property type="molecule type" value="Genomic_DNA"/>
</dbReference>
<dbReference type="HOGENOM" id="CLU_153862_0_0_10"/>
<keyword evidence="1" id="KW-0472">Membrane</keyword>
<accession>H1DJM7</accession>
<protein>
    <recommendedName>
        <fullName evidence="2">DUF6249 domain-containing protein</fullName>
    </recommendedName>
</protein>
<organism evidence="3 4">
    <name type="scientific">Odoribacter laneus YIT 12061</name>
    <dbReference type="NCBI Taxonomy" id="742817"/>
    <lineage>
        <taxon>Bacteria</taxon>
        <taxon>Pseudomonadati</taxon>
        <taxon>Bacteroidota</taxon>
        <taxon>Bacteroidia</taxon>
        <taxon>Bacteroidales</taxon>
        <taxon>Odoribacteraceae</taxon>
        <taxon>Odoribacter</taxon>
    </lineage>
</organism>
<evidence type="ECO:0000259" key="2">
    <source>
        <dbReference type="Pfam" id="PF19762"/>
    </source>
</evidence>
<dbReference type="InterPro" id="IPR046216">
    <property type="entry name" value="DUF6249"/>
</dbReference>
<feature type="domain" description="DUF6249" evidence="2">
    <location>
        <begin position="6"/>
        <end position="125"/>
    </location>
</feature>
<evidence type="ECO:0000256" key="1">
    <source>
        <dbReference type="SAM" id="Phobius"/>
    </source>
</evidence>
<feature type="transmembrane region" description="Helical" evidence="1">
    <location>
        <begin position="6"/>
        <end position="24"/>
    </location>
</feature>
<dbReference type="eggNOG" id="ENOG50339FT">
    <property type="taxonomic scope" value="Bacteria"/>
</dbReference>
<dbReference type="Pfam" id="PF19762">
    <property type="entry name" value="DUF6249"/>
    <property type="match status" value="1"/>
</dbReference>
<name>H1DJM7_9BACT</name>
<proteinExistence type="predicted"/>
<dbReference type="PATRIC" id="fig|742817.3.peg.2635"/>
<feature type="transmembrane region" description="Helical" evidence="1">
    <location>
        <begin position="100"/>
        <end position="124"/>
    </location>
</feature>
<evidence type="ECO:0000313" key="3">
    <source>
        <dbReference type="EMBL" id="EHP46096.1"/>
    </source>
</evidence>
<feature type="transmembrane region" description="Helical" evidence="1">
    <location>
        <begin position="66"/>
        <end position="88"/>
    </location>
</feature>
<dbReference type="GeneID" id="98070001"/>
<evidence type="ECO:0000313" key="4">
    <source>
        <dbReference type="Proteomes" id="UP000004892"/>
    </source>
</evidence>
<sequence>MDITTTIALFIVFSTIYGLFELFARRRERMAIIEKLGDNLDPALISNKTYFPFLSRGKISFGALKAGCLLMGIGIGMLVGFFICRGYIDGFGTEDYSINGLISMINGASILIFGGIGLLVAFFLELKYSKEKEN</sequence>
<dbReference type="AlphaFoldDB" id="H1DJM7"/>
<keyword evidence="1" id="KW-0812">Transmembrane</keyword>